<dbReference type="Gene3D" id="2.30.110.10">
    <property type="entry name" value="Electron Transport, Fmn-binding Protein, Chain A"/>
    <property type="match status" value="1"/>
</dbReference>
<keyword evidence="2" id="KW-1185">Reference proteome</keyword>
<gene>
    <name evidence="1" type="ORF">KK060_10615</name>
</gene>
<organism evidence="1 2">
    <name type="scientific">Chryseosolibacter indicus</name>
    <dbReference type="NCBI Taxonomy" id="2782351"/>
    <lineage>
        <taxon>Bacteria</taxon>
        <taxon>Pseudomonadati</taxon>
        <taxon>Bacteroidota</taxon>
        <taxon>Cytophagia</taxon>
        <taxon>Cytophagales</taxon>
        <taxon>Chryseotaleaceae</taxon>
        <taxon>Chryseosolibacter</taxon>
    </lineage>
</organism>
<dbReference type="InterPro" id="IPR012349">
    <property type="entry name" value="Split_barrel_FMN-bd"/>
</dbReference>
<sequence>MLGKLTTKQCEYILQSNYIGRIGCYTNGKVLVLPVTYVFDGEFIYGRSLEGTKISMMRKNPHVCFQVDNIDGLSSWRSVVVNGKFEELKTEAAQQKARKLFLERLQPLTLGETVDPAREHANPPHTVVKKKKPIIYRIGIDEIAGRFEKQVTL</sequence>
<dbReference type="EMBL" id="JAHESD010000019">
    <property type="protein sequence ID" value="MBT1703734.1"/>
    <property type="molecule type" value="Genomic_DNA"/>
</dbReference>
<dbReference type="RefSeq" id="WP_254153696.1">
    <property type="nucleotide sequence ID" value="NZ_JAHESD010000019.1"/>
</dbReference>
<dbReference type="SUPFAM" id="SSF50475">
    <property type="entry name" value="FMN-binding split barrel"/>
    <property type="match status" value="1"/>
</dbReference>
<name>A0ABS5VQK8_9BACT</name>
<comment type="caution">
    <text evidence="1">The sequence shown here is derived from an EMBL/GenBank/DDBJ whole genome shotgun (WGS) entry which is preliminary data.</text>
</comment>
<dbReference type="InterPro" id="IPR024747">
    <property type="entry name" value="Pyridox_Oxase-rel"/>
</dbReference>
<dbReference type="Proteomes" id="UP000772618">
    <property type="component" value="Unassembled WGS sequence"/>
</dbReference>
<evidence type="ECO:0000313" key="1">
    <source>
        <dbReference type="EMBL" id="MBT1703734.1"/>
    </source>
</evidence>
<accession>A0ABS5VQK8</accession>
<reference evidence="1 2" key="1">
    <citation type="submission" date="2021-05" db="EMBL/GenBank/DDBJ databases">
        <title>A Polyphasic approach of four new species of the genus Ohtaekwangia: Ohtaekwangia histidinii sp. nov., Ohtaekwangia cretensis sp. nov., Ohtaekwangia indiensis sp. nov., Ohtaekwangia reichenbachii sp. nov. from diverse environment.</title>
        <authorList>
            <person name="Octaviana S."/>
        </authorList>
    </citation>
    <scope>NUCLEOTIDE SEQUENCE [LARGE SCALE GENOMIC DNA]</scope>
    <source>
        <strain evidence="1 2">PWU20</strain>
    </source>
</reference>
<proteinExistence type="predicted"/>
<evidence type="ECO:0000313" key="2">
    <source>
        <dbReference type="Proteomes" id="UP000772618"/>
    </source>
</evidence>
<dbReference type="Pfam" id="PF12900">
    <property type="entry name" value="Pyridox_ox_2"/>
    <property type="match status" value="1"/>
</dbReference>
<protein>
    <submittedName>
        <fullName evidence="1">Pyridoxamine 5'-phosphate oxidase family protein</fullName>
    </submittedName>
</protein>